<evidence type="ECO:0000313" key="2">
    <source>
        <dbReference type="Proteomes" id="UP000295543"/>
    </source>
</evidence>
<dbReference type="InterPro" id="IPR011051">
    <property type="entry name" value="RmlC_Cupin_sf"/>
</dbReference>
<dbReference type="EMBL" id="SMTG01000004">
    <property type="protein sequence ID" value="TDK30829.1"/>
    <property type="molecule type" value="Genomic_DNA"/>
</dbReference>
<evidence type="ECO:0000313" key="1">
    <source>
        <dbReference type="EMBL" id="TDK30829.1"/>
    </source>
</evidence>
<dbReference type="RefSeq" id="WP_133393889.1">
    <property type="nucleotide sequence ID" value="NZ_SMTG01000004.1"/>
</dbReference>
<protein>
    <recommendedName>
        <fullName evidence="3">Cupin domain-containing protein</fullName>
    </recommendedName>
</protein>
<proteinExistence type="predicted"/>
<accession>A0A4R5U8L0</accession>
<reference evidence="1 2" key="1">
    <citation type="submission" date="2019-03" db="EMBL/GenBank/DDBJ databases">
        <title>Luteimonas zhaokaii sp.nov., isolated from the rectal contents of Plateau pika in Yushu, Qinghai Province, China.</title>
        <authorList>
            <person name="Zhang G."/>
        </authorList>
    </citation>
    <scope>NUCLEOTIDE SEQUENCE [LARGE SCALE GENOMIC DNA]</scope>
    <source>
        <strain evidence="1 2">THG-MD21</strain>
    </source>
</reference>
<organism evidence="1 2">
    <name type="scientific">Luteimonas terrae</name>
    <dbReference type="NCBI Taxonomy" id="1530191"/>
    <lineage>
        <taxon>Bacteria</taxon>
        <taxon>Pseudomonadati</taxon>
        <taxon>Pseudomonadota</taxon>
        <taxon>Gammaproteobacteria</taxon>
        <taxon>Lysobacterales</taxon>
        <taxon>Lysobacteraceae</taxon>
        <taxon>Luteimonas</taxon>
    </lineage>
</organism>
<dbReference type="Proteomes" id="UP000295543">
    <property type="component" value="Unassembled WGS sequence"/>
</dbReference>
<dbReference type="SUPFAM" id="SSF51182">
    <property type="entry name" value="RmlC-like cupins"/>
    <property type="match status" value="1"/>
</dbReference>
<evidence type="ECO:0008006" key="3">
    <source>
        <dbReference type="Google" id="ProtNLM"/>
    </source>
</evidence>
<sequence length="224" mass="24310">MRALTLRLYEDRLPAGCLPVFLPALPRALYVAEGSLTVEGPDDGQWLATGTARVSQQPATLLAEDTDVRIWRWELDAATGTAGTALPSAPSTSTTLKLEADITLDPRFDWLMRCDEVGFPPGGVALTHVHQGPGIRICASGEIAIETQGQRHVHAPGEAWFELGPAPVLAPTTEAASTRFVRCFLLPRAVKGRSSIRYVRPEDADAPKVQTYRVFAERDIDLPA</sequence>
<dbReference type="AlphaFoldDB" id="A0A4R5U8L0"/>
<dbReference type="OrthoDB" id="8678668at2"/>
<comment type="caution">
    <text evidence="1">The sequence shown here is derived from an EMBL/GenBank/DDBJ whole genome shotgun (WGS) entry which is preliminary data.</text>
</comment>
<gene>
    <name evidence="1" type="ORF">E2F49_10830</name>
</gene>
<name>A0A4R5U8L0_9GAMM</name>
<keyword evidence="2" id="KW-1185">Reference proteome</keyword>